<sequence length="514" mass="57862">MSFTDIARPSIQSFPNEILAIVIEFAVSDAQHDYTCFQIGGKLPTQLVLMHVNTLWRGICSSSMTLWQNICIDLQPNSRTIPTELGASTWSHFAKVCENALRSGRPKPLRLRLKNWHTNQESYQNTGLEAEVTDGLILGNKIIRLAIDESPRWKEFTVQGPYYQDLLPDAVTPWSALVEVTNRISMLERISLIDSCCDEPPNHLWQDCKNIFLVAPKLSSAKFGTNVFPFNLPWPQLIETDVSSLNFETYRELANYFYDVMSQVAVTAISWGETFSFIPDDDGILSTLPIVENSHIIKLHLSAFVLPPVILPNLNTLRFMIGDTGDMDLRSVARVEALLHDSNCHLVELTVDQYHWDGFSAGDVNSFGPLLPYLNTLRFLTWEAALQDDDTANVLVKGLRNILVGTSSNLPNLNTLFVNLTQTEPRRVVKNCDFEQSDVNALWNIIRTRMLGDEAILKTFHITVAYIGSDPIHIKKPDNMLSEAGANIQQAMDGGVDFKLSTAAMWRQSNYNLI</sequence>
<organism evidence="1 2">
    <name type="scientific">Cylindrobasidium torrendii FP15055 ss-10</name>
    <dbReference type="NCBI Taxonomy" id="1314674"/>
    <lineage>
        <taxon>Eukaryota</taxon>
        <taxon>Fungi</taxon>
        <taxon>Dikarya</taxon>
        <taxon>Basidiomycota</taxon>
        <taxon>Agaricomycotina</taxon>
        <taxon>Agaricomycetes</taxon>
        <taxon>Agaricomycetidae</taxon>
        <taxon>Agaricales</taxon>
        <taxon>Marasmiineae</taxon>
        <taxon>Physalacriaceae</taxon>
        <taxon>Cylindrobasidium</taxon>
    </lineage>
</organism>
<proteinExistence type="predicted"/>
<keyword evidence="2" id="KW-1185">Reference proteome</keyword>
<reference evidence="1 2" key="1">
    <citation type="journal article" date="2015" name="Fungal Genet. Biol.">
        <title>Evolution of novel wood decay mechanisms in Agaricales revealed by the genome sequences of Fistulina hepatica and Cylindrobasidium torrendii.</title>
        <authorList>
            <person name="Floudas D."/>
            <person name="Held B.W."/>
            <person name="Riley R."/>
            <person name="Nagy L.G."/>
            <person name="Koehler G."/>
            <person name="Ransdell A.S."/>
            <person name="Younus H."/>
            <person name="Chow J."/>
            <person name="Chiniquy J."/>
            <person name="Lipzen A."/>
            <person name="Tritt A."/>
            <person name="Sun H."/>
            <person name="Haridas S."/>
            <person name="LaButti K."/>
            <person name="Ohm R.A."/>
            <person name="Kues U."/>
            <person name="Blanchette R.A."/>
            <person name="Grigoriev I.V."/>
            <person name="Minto R.E."/>
            <person name="Hibbett D.S."/>
        </authorList>
    </citation>
    <scope>NUCLEOTIDE SEQUENCE [LARGE SCALE GENOMIC DNA]</scope>
    <source>
        <strain evidence="1 2">FP15055 ss-10</strain>
    </source>
</reference>
<accession>A0A0D7BGL5</accession>
<dbReference type="Proteomes" id="UP000054007">
    <property type="component" value="Unassembled WGS sequence"/>
</dbReference>
<dbReference type="AlphaFoldDB" id="A0A0D7BGL5"/>
<evidence type="ECO:0008006" key="3">
    <source>
        <dbReference type="Google" id="ProtNLM"/>
    </source>
</evidence>
<protein>
    <recommendedName>
        <fullName evidence="3">F-box domain-containing protein</fullName>
    </recommendedName>
</protein>
<name>A0A0D7BGL5_9AGAR</name>
<evidence type="ECO:0000313" key="2">
    <source>
        <dbReference type="Proteomes" id="UP000054007"/>
    </source>
</evidence>
<gene>
    <name evidence="1" type="ORF">CYLTODRAFT_453251</name>
</gene>
<evidence type="ECO:0000313" key="1">
    <source>
        <dbReference type="EMBL" id="KIY68791.1"/>
    </source>
</evidence>
<dbReference type="EMBL" id="KN880496">
    <property type="protein sequence ID" value="KIY68791.1"/>
    <property type="molecule type" value="Genomic_DNA"/>
</dbReference>